<feature type="signal peptide" evidence="1">
    <location>
        <begin position="1"/>
        <end position="20"/>
    </location>
</feature>
<comment type="caution">
    <text evidence="2">The sequence shown here is derived from an EMBL/GenBank/DDBJ whole genome shotgun (WGS) entry which is preliminary data.</text>
</comment>
<keyword evidence="1" id="KW-0732">Signal</keyword>
<evidence type="ECO:0000313" key="2">
    <source>
        <dbReference type="EMBL" id="MFA2793425.1"/>
    </source>
</evidence>
<feature type="chain" id="PRO_5045257576" evidence="1">
    <location>
        <begin position="21"/>
        <end position="142"/>
    </location>
</feature>
<protein>
    <submittedName>
        <fullName evidence="2">DUF4362 domain-containing protein</fullName>
    </submittedName>
</protein>
<organism evidence="2 3">
    <name type="scientific">Bacillus mobilis</name>
    <dbReference type="NCBI Taxonomy" id="2026190"/>
    <lineage>
        <taxon>Bacteria</taxon>
        <taxon>Bacillati</taxon>
        <taxon>Bacillota</taxon>
        <taxon>Bacilli</taxon>
        <taxon>Bacillales</taxon>
        <taxon>Bacillaceae</taxon>
        <taxon>Bacillus</taxon>
        <taxon>Bacillus cereus group</taxon>
    </lineage>
</organism>
<proteinExistence type="predicted"/>
<keyword evidence="3" id="KW-1185">Reference proteome</keyword>
<dbReference type="Pfam" id="PF14275">
    <property type="entry name" value="DUF4362"/>
    <property type="match status" value="1"/>
</dbReference>
<dbReference type="PROSITE" id="PS51257">
    <property type="entry name" value="PROKAR_LIPOPROTEIN"/>
    <property type="match status" value="1"/>
</dbReference>
<sequence length="142" mass="16184">MTIGKTGFICLFLFSLVACSQPNIDIDKKNDVIVKESGISNLDQFEKFVLNVEQGEVDKIRIVHYTHEGDPVFQTLEYSGTDILHVSDNRQDRFAGNHTGIDEDSCKRIVKEQRESQMAYRLIDCANENGHNGYDLLYVPKK</sequence>
<reference evidence="2 3" key="1">
    <citation type="submission" date="2024-06" db="EMBL/GenBank/DDBJ databases">
        <title>Genetic profile and toxigenic potential of Bacillus cereus isolates from a Norwegian ice cream production plant,.</title>
        <authorList>
            <person name="Lindback T."/>
            <person name="Llarena A.-K."/>
            <person name="O'Sullivan K."/>
            <person name="Monshaugen M."/>
            <person name="Holmemo C.W."/>
            <person name="Aspholm M."/>
        </authorList>
    </citation>
    <scope>NUCLEOTIDE SEQUENCE [LARGE SCALE GENOMIC DNA]</scope>
    <source>
        <strain evidence="2 3">NVH-YM330</strain>
    </source>
</reference>
<name>A0ABV4RX40_9BACI</name>
<evidence type="ECO:0000313" key="3">
    <source>
        <dbReference type="Proteomes" id="UP001571110"/>
    </source>
</evidence>
<dbReference type="RefSeq" id="WP_073517092.1">
    <property type="nucleotide sequence ID" value="NZ_FMBJ01000025.1"/>
</dbReference>
<dbReference type="EMBL" id="JBFDTY010000004">
    <property type="protein sequence ID" value="MFA2793425.1"/>
    <property type="molecule type" value="Genomic_DNA"/>
</dbReference>
<evidence type="ECO:0000256" key="1">
    <source>
        <dbReference type="SAM" id="SignalP"/>
    </source>
</evidence>
<accession>A0ABV4RX40</accession>
<dbReference type="InterPro" id="IPR025372">
    <property type="entry name" value="DUF4362"/>
</dbReference>
<dbReference type="Proteomes" id="UP001571110">
    <property type="component" value="Unassembled WGS sequence"/>
</dbReference>
<gene>
    <name evidence="2" type="ORF">AB1I70_19070</name>
</gene>